<dbReference type="Pfam" id="PF12850">
    <property type="entry name" value="Metallophos_2"/>
    <property type="match status" value="1"/>
</dbReference>
<dbReference type="EMBL" id="FQVB01000025">
    <property type="protein sequence ID" value="SHF70918.1"/>
    <property type="molecule type" value="Genomic_DNA"/>
</dbReference>
<dbReference type="InterPro" id="IPR050126">
    <property type="entry name" value="Ap4A_hydrolase"/>
</dbReference>
<comment type="similarity">
    <text evidence="1">Belongs to the metallophosphoesterase superfamily. YfcE family.</text>
</comment>
<dbReference type="InterPro" id="IPR029052">
    <property type="entry name" value="Metallo-depent_PP-like"/>
</dbReference>
<dbReference type="PIRSF" id="PIRSF000883">
    <property type="entry name" value="Pesterase_MJ0912"/>
    <property type="match status" value="1"/>
</dbReference>
<dbReference type="PANTHER" id="PTHR42850">
    <property type="entry name" value="METALLOPHOSPHOESTERASE"/>
    <property type="match status" value="1"/>
</dbReference>
<dbReference type="GO" id="GO:0016791">
    <property type="term" value="F:phosphatase activity"/>
    <property type="evidence" value="ECO:0007669"/>
    <property type="project" value="TreeGrafter"/>
</dbReference>
<dbReference type="AlphaFoldDB" id="A0A1M5DV45"/>
<dbReference type="GO" id="GO:0005737">
    <property type="term" value="C:cytoplasm"/>
    <property type="evidence" value="ECO:0007669"/>
    <property type="project" value="TreeGrafter"/>
</dbReference>
<evidence type="ECO:0000313" key="3">
    <source>
        <dbReference type="EMBL" id="SHF70918.1"/>
    </source>
</evidence>
<dbReference type="SUPFAM" id="SSF56300">
    <property type="entry name" value="Metallo-dependent phosphatases"/>
    <property type="match status" value="1"/>
</dbReference>
<evidence type="ECO:0000313" key="4">
    <source>
        <dbReference type="Proteomes" id="UP000184076"/>
    </source>
</evidence>
<accession>A0A1M5DV45</accession>
<evidence type="ECO:0000256" key="1">
    <source>
        <dbReference type="ARBA" id="ARBA00008950"/>
    </source>
</evidence>
<keyword evidence="4" id="KW-1185">Reference proteome</keyword>
<dbReference type="InterPro" id="IPR024654">
    <property type="entry name" value="Calcineurin-like_PHP_lpxH"/>
</dbReference>
<feature type="domain" description="Calcineurin-like phosphoesterase" evidence="2">
    <location>
        <begin position="5"/>
        <end position="212"/>
    </location>
</feature>
<dbReference type="CDD" id="cd00838">
    <property type="entry name" value="MPP_superfamily"/>
    <property type="match status" value="1"/>
</dbReference>
<protein>
    <submittedName>
        <fullName evidence="3">Predicted phosphodiesterase</fullName>
    </submittedName>
</protein>
<dbReference type="OrthoDB" id="9813918at2"/>
<dbReference type="Proteomes" id="UP000184076">
    <property type="component" value="Unassembled WGS sequence"/>
</dbReference>
<dbReference type="RefSeq" id="WP_084076463.1">
    <property type="nucleotide sequence ID" value="NZ_FQVB01000025.1"/>
</dbReference>
<organism evidence="3 4">
    <name type="scientific">Desulfacinum infernum DSM 9756</name>
    <dbReference type="NCBI Taxonomy" id="1121391"/>
    <lineage>
        <taxon>Bacteria</taxon>
        <taxon>Pseudomonadati</taxon>
        <taxon>Thermodesulfobacteriota</taxon>
        <taxon>Syntrophobacteria</taxon>
        <taxon>Syntrophobacterales</taxon>
        <taxon>Syntrophobacteraceae</taxon>
        <taxon>Desulfacinum</taxon>
    </lineage>
</organism>
<dbReference type="InterPro" id="IPR011152">
    <property type="entry name" value="Pesterase_MJ0912"/>
</dbReference>
<proteinExistence type="inferred from homology"/>
<dbReference type="STRING" id="1121391.SAMN02745206_02511"/>
<name>A0A1M5DV45_9BACT</name>
<gene>
    <name evidence="3" type="ORF">SAMN02745206_02511</name>
</gene>
<reference evidence="4" key="1">
    <citation type="submission" date="2016-11" db="EMBL/GenBank/DDBJ databases">
        <authorList>
            <person name="Varghese N."/>
            <person name="Submissions S."/>
        </authorList>
    </citation>
    <scope>NUCLEOTIDE SEQUENCE [LARGE SCALE GENOMIC DNA]</scope>
    <source>
        <strain evidence="4">DSM 9756</strain>
    </source>
</reference>
<evidence type="ECO:0000259" key="2">
    <source>
        <dbReference type="Pfam" id="PF12850"/>
    </source>
</evidence>
<dbReference type="Gene3D" id="3.60.21.10">
    <property type="match status" value="1"/>
</dbReference>
<dbReference type="PANTHER" id="PTHR42850:SF2">
    <property type="entry name" value="BLL5683 PROTEIN"/>
    <property type="match status" value="1"/>
</dbReference>
<sequence length="249" mass="28307">MARAAVLSDIHGNMEALTAVLEAARREGVDAVWHLGDLVGYNADPDQCMDMLRDRNAVGVQGNHDLAAVDPQIAQSFNVLAHEALLYTLTRLHSAHVSHLYSLPLYQVMDQRVLLCHGTPETPHSYILTVFQAKRIFNLLRKKFPQVRICFHGHTHVQRLWVRDQRGKVTAQDISSREMELDPELMYIINPGSVGQPRQKDRRAHFLIFDTERPSVTFRAVEYDVAAAQRKIRRAGLPEYLALRLEDGI</sequence>